<evidence type="ECO:0000259" key="8">
    <source>
        <dbReference type="Pfam" id="PF06429"/>
    </source>
</evidence>
<evidence type="ECO:0000256" key="5">
    <source>
        <dbReference type="ARBA" id="ARBA00025933"/>
    </source>
</evidence>
<evidence type="ECO:0000259" key="7">
    <source>
        <dbReference type="Pfam" id="PF00460"/>
    </source>
</evidence>
<dbReference type="Pfam" id="PF00460">
    <property type="entry name" value="Flg_bb_rod"/>
    <property type="match status" value="1"/>
</dbReference>
<reference evidence="9" key="2">
    <citation type="journal article" date="2021" name="PeerJ">
        <title>Extensive microbial diversity within the chicken gut microbiome revealed by metagenomics and culture.</title>
        <authorList>
            <person name="Gilroy R."/>
            <person name="Ravi A."/>
            <person name="Getino M."/>
            <person name="Pursley I."/>
            <person name="Horton D.L."/>
            <person name="Alikhan N.F."/>
            <person name="Baker D."/>
            <person name="Gharbi K."/>
            <person name="Hall N."/>
            <person name="Watson M."/>
            <person name="Adriaenssens E.M."/>
            <person name="Foster-Nyarko E."/>
            <person name="Jarju S."/>
            <person name="Secka A."/>
            <person name="Antonio M."/>
            <person name="Oren A."/>
            <person name="Chaudhuri R.R."/>
            <person name="La Ragione R."/>
            <person name="Hildebrand F."/>
            <person name="Pallen M.J."/>
        </authorList>
    </citation>
    <scope>NUCLEOTIDE SEQUENCE</scope>
    <source>
        <strain evidence="9">10532</strain>
    </source>
</reference>
<dbReference type="InterPro" id="IPR019776">
    <property type="entry name" value="Flagellar_basal_body_rod_CS"/>
</dbReference>
<dbReference type="AlphaFoldDB" id="A0A9D9N2B6"/>
<proteinExistence type="inferred from homology"/>
<sequence>MGLFSTINIAATGMSAERLRTDVISNNIANASTTETQEGGPFKRSRVVLASRKDSPDFRTAYLPGFMDEGAGNGVEVKAIEVDNSPSRLVWDPTHPNAIVSGPNAGYVEYPNVNIVNEMVDLISASRAYEANASVIQGSKEMFIKALDIGRV</sequence>
<dbReference type="EMBL" id="JADIMM010000070">
    <property type="protein sequence ID" value="MBO8457595.1"/>
    <property type="molecule type" value="Genomic_DNA"/>
</dbReference>
<reference evidence="9" key="1">
    <citation type="submission" date="2020-10" db="EMBL/GenBank/DDBJ databases">
        <authorList>
            <person name="Gilroy R."/>
        </authorList>
    </citation>
    <scope>NUCLEOTIDE SEQUENCE</scope>
    <source>
        <strain evidence="9">10532</strain>
    </source>
</reference>
<evidence type="ECO:0000256" key="6">
    <source>
        <dbReference type="RuleBase" id="RU362062"/>
    </source>
</evidence>
<feature type="domain" description="Flagellar basal body rod protein N-terminal" evidence="7">
    <location>
        <begin position="7"/>
        <end position="34"/>
    </location>
</feature>
<dbReference type="PROSITE" id="PS00588">
    <property type="entry name" value="FLAGELLA_BB_ROD"/>
    <property type="match status" value="1"/>
</dbReference>
<feature type="domain" description="Flagellar basal-body/hook protein C-terminal" evidence="8">
    <location>
        <begin position="105"/>
        <end position="148"/>
    </location>
</feature>
<dbReference type="GO" id="GO:0030694">
    <property type="term" value="C:bacterial-type flagellum basal body, rod"/>
    <property type="evidence" value="ECO:0007669"/>
    <property type="project" value="UniProtKB-UniRule"/>
</dbReference>
<dbReference type="Pfam" id="PF06429">
    <property type="entry name" value="Flg_bbr_C"/>
    <property type="match status" value="1"/>
</dbReference>
<evidence type="ECO:0000313" key="10">
    <source>
        <dbReference type="Proteomes" id="UP000823638"/>
    </source>
</evidence>
<keyword evidence="9" id="KW-0969">Cilium</keyword>
<dbReference type="InterPro" id="IPR010930">
    <property type="entry name" value="Flg_bb/hook_C_dom"/>
</dbReference>
<dbReference type="InterPro" id="IPR001444">
    <property type="entry name" value="Flag_bb_rod_N"/>
</dbReference>
<evidence type="ECO:0000256" key="1">
    <source>
        <dbReference type="ARBA" id="ARBA00004117"/>
    </source>
</evidence>
<comment type="subcellular location">
    <subcellularLocation>
        <location evidence="1 6">Bacterial flagellum basal body</location>
    </subcellularLocation>
</comment>
<evidence type="ECO:0000256" key="3">
    <source>
        <dbReference type="ARBA" id="ARBA00017941"/>
    </source>
</evidence>
<evidence type="ECO:0000256" key="4">
    <source>
        <dbReference type="ARBA" id="ARBA00023143"/>
    </source>
</evidence>
<dbReference type="PANTHER" id="PTHR30435:SF2">
    <property type="entry name" value="FLAGELLAR BASAL-BODY ROD PROTEIN FLGC"/>
    <property type="match status" value="1"/>
</dbReference>
<accession>A0A9D9N2B6</accession>
<comment type="subunit">
    <text evidence="5 6">The basal body constitutes a major portion of the flagellar organelle and consists of four rings (L,P,S, and M) mounted on a central rod. The rod consists of about 26 subunits of FlgG in the distal portion, and FlgB, FlgC and FlgF are thought to build up the proximal portion of the rod with about 6 subunits each.</text>
</comment>
<evidence type="ECO:0000256" key="2">
    <source>
        <dbReference type="ARBA" id="ARBA00009677"/>
    </source>
</evidence>
<dbReference type="InterPro" id="IPR006299">
    <property type="entry name" value="FlgC"/>
</dbReference>
<keyword evidence="4 6" id="KW-0975">Bacterial flagellum</keyword>
<dbReference type="PANTHER" id="PTHR30435">
    <property type="entry name" value="FLAGELLAR PROTEIN"/>
    <property type="match status" value="1"/>
</dbReference>
<comment type="similarity">
    <text evidence="2">Belongs to the flagella basal body rod proteins family.</text>
</comment>
<evidence type="ECO:0000313" key="9">
    <source>
        <dbReference type="EMBL" id="MBO8457595.1"/>
    </source>
</evidence>
<keyword evidence="9" id="KW-0966">Cell projection</keyword>
<dbReference type="Proteomes" id="UP000823638">
    <property type="component" value="Unassembled WGS sequence"/>
</dbReference>
<dbReference type="NCBIfam" id="TIGR01395">
    <property type="entry name" value="FlgC"/>
    <property type="match status" value="1"/>
</dbReference>
<gene>
    <name evidence="9" type="primary">flgC</name>
    <name evidence="9" type="ORF">IAA81_05125</name>
</gene>
<dbReference type="GO" id="GO:0071978">
    <property type="term" value="P:bacterial-type flagellum-dependent swarming motility"/>
    <property type="evidence" value="ECO:0007669"/>
    <property type="project" value="TreeGrafter"/>
</dbReference>
<comment type="caution">
    <text evidence="9">The sequence shown here is derived from an EMBL/GenBank/DDBJ whole genome shotgun (WGS) entry which is preliminary data.</text>
</comment>
<organism evidence="9 10">
    <name type="scientific">Candidatus Gallitreponema excrementavium</name>
    <dbReference type="NCBI Taxonomy" id="2840840"/>
    <lineage>
        <taxon>Bacteria</taxon>
        <taxon>Pseudomonadati</taxon>
        <taxon>Spirochaetota</taxon>
        <taxon>Spirochaetia</taxon>
        <taxon>Spirochaetales</taxon>
        <taxon>Candidatus Gallitreponema</taxon>
    </lineage>
</organism>
<protein>
    <recommendedName>
        <fullName evidence="3 6">Flagellar basal-body rod protein FlgC</fullName>
    </recommendedName>
</protein>
<keyword evidence="9" id="KW-0282">Flagellum</keyword>
<name>A0A9D9N2B6_9SPIR</name>